<dbReference type="HOGENOM" id="CLU_039703_0_0_2"/>
<feature type="domain" description="Archaeal Nre C-terminal" evidence="3">
    <location>
        <begin position="304"/>
        <end position="369"/>
    </location>
</feature>
<keyword evidence="1" id="KW-0234">DNA repair</keyword>
<comment type="similarity">
    <text evidence="1">Belongs to the Nre family.</text>
</comment>
<comment type="function">
    <text evidence="1">Involved in DNA damage repair.</text>
</comment>
<dbReference type="GO" id="GO:0006281">
    <property type="term" value="P:DNA repair"/>
    <property type="evidence" value="ECO:0007669"/>
    <property type="project" value="UniProtKB-UniRule"/>
</dbReference>
<evidence type="ECO:0000259" key="3">
    <source>
        <dbReference type="Pfam" id="PF04895"/>
    </source>
</evidence>
<keyword evidence="1" id="KW-0227">DNA damage</keyword>
<comment type="caution">
    <text evidence="1">Lacks conserved residue(s) required for the propagation of feature annotation.</text>
</comment>
<dbReference type="OrthoDB" id="6609at2157"/>
<reference evidence="4 5" key="1">
    <citation type="submission" date="2007-10" db="EMBL/GenBank/DDBJ databases">
        <title>Complete sequence of Caldivirga maquilingensis IC-167.</title>
        <authorList>
            <consortium name="US DOE Joint Genome Institute"/>
            <person name="Copeland A."/>
            <person name="Lucas S."/>
            <person name="Lapidus A."/>
            <person name="Barry K."/>
            <person name="Glavina del Rio T."/>
            <person name="Dalin E."/>
            <person name="Tice H."/>
            <person name="Pitluck S."/>
            <person name="Saunders E."/>
            <person name="Brettin T."/>
            <person name="Bruce D."/>
            <person name="Detter J.C."/>
            <person name="Han C."/>
            <person name="Schmutz J."/>
            <person name="Larimer F."/>
            <person name="Land M."/>
            <person name="Hauser L."/>
            <person name="Kyrpides N."/>
            <person name="Ivanova N."/>
            <person name="Biddle J.F."/>
            <person name="Zhang Z."/>
            <person name="Fitz-Gibbon S.T."/>
            <person name="Lowe T.M."/>
            <person name="Saltikov C."/>
            <person name="House C.H."/>
            <person name="Richardson P."/>
        </authorList>
    </citation>
    <scope>NUCLEOTIDE SEQUENCE [LARGE SCALE GENOMIC DNA]</scope>
    <source>
        <strain evidence="5">ATCC 700844 / DSM 13496 / JCM 10307 / IC-167</strain>
    </source>
</reference>
<protein>
    <recommendedName>
        <fullName evidence="1">DNA repair protein</fullName>
    </recommendedName>
</protein>
<evidence type="ECO:0000256" key="1">
    <source>
        <dbReference type="HAMAP-Rule" id="MF_02096"/>
    </source>
</evidence>
<dbReference type="Pfam" id="PF04894">
    <property type="entry name" value="Nre_N"/>
    <property type="match status" value="1"/>
</dbReference>
<accession>A8MDV0</accession>
<name>A8MDV0_CALMQ</name>
<dbReference type="InterPro" id="IPR006979">
    <property type="entry name" value="Nre_C"/>
</dbReference>
<gene>
    <name evidence="4" type="ordered locus">Cmaq_1128</name>
</gene>
<evidence type="ECO:0000313" key="4">
    <source>
        <dbReference type="EMBL" id="ABW01956.1"/>
    </source>
</evidence>
<dbReference type="InterPro" id="IPR006978">
    <property type="entry name" value="Nre_N"/>
</dbReference>
<dbReference type="EMBL" id="CP000852">
    <property type="protein sequence ID" value="ABW01956.1"/>
    <property type="molecule type" value="Genomic_DNA"/>
</dbReference>
<proteinExistence type="inferred from homology"/>
<dbReference type="RefSeq" id="WP_012186175.1">
    <property type="nucleotide sequence ID" value="NC_009954.1"/>
</dbReference>
<evidence type="ECO:0000313" key="5">
    <source>
        <dbReference type="Proteomes" id="UP000001137"/>
    </source>
</evidence>
<keyword evidence="5" id="KW-1185">Reference proteome</keyword>
<organism evidence="4 5">
    <name type="scientific">Caldivirga maquilingensis (strain ATCC 700844 / DSM 13496 / JCM 10307 / IC-167)</name>
    <dbReference type="NCBI Taxonomy" id="397948"/>
    <lineage>
        <taxon>Archaea</taxon>
        <taxon>Thermoproteota</taxon>
        <taxon>Thermoprotei</taxon>
        <taxon>Thermoproteales</taxon>
        <taxon>Thermoproteaceae</taxon>
        <taxon>Caldivirga</taxon>
    </lineage>
</organism>
<evidence type="ECO:0000259" key="2">
    <source>
        <dbReference type="Pfam" id="PF04894"/>
    </source>
</evidence>
<dbReference type="Proteomes" id="UP000001137">
    <property type="component" value="Chromosome"/>
</dbReference>
<feature type="domain" description="Archaeal Nre N-terminal" evidence="2">
    <location>
        <begin position="20"/>
        <end position="286"/>
    </location>
</feature>
<dbReference type="PANTHER" id="PTHR38136:SF3">
    <property type="entry name" value="DNA REPAIR PROTEIN"/>
    <property type="match status" value="1"/>
</dbReference>
<dbReference type="STRING" id="397948.Cmaq_1128"/>
<dbReference type="HAMAP" id="MF_02096">
    <property type="entry name" value="Nre"/>
    <property type="match status" value="1"/>
</dbReference>
<dbReference type="eggNOG" id="arCOG04269">
    <property type="taxonomic scope" value="Archaea"/>
</dbReference>
<dbReference type="KEGG" id="cma:Cmaq_1128"/>
<dbReference type="Pfam" id="PF04895">
    <property type="entry name" value="Nre_C"/>
    <property type="match status" value="1"/>
</dbReference>
<dbReference type="PANTHER" id="PTHR38136">
    <property type="entry name" value="DNA REPAIR PROTEIN"/>
    <property type="match status" value="1"/>
</dbReference>
<dbReference type="InterPro" id="IPR033167">
    <property type="entry name" value="Nre"/>
</dbReference>
<dbReference type="AlphaFoldDB" id="A8MDV0"/>
<sequence>MTGIRIRPELCLACKGYRNLCGLPKCPLLERRITLSRIEKYINGNVNGSSPPSVVVGEHGYPLVRVMIGIPPNVHGDAASSYDNPSEWWGRLSLFDIIRLRSSMVAASTTVKVNNVDKLYDNELAPASVSERPVDMEALLKGKLTGVSINELLAPTPPSVRALSIRINDNPKVPKPIEKLINDDAEANDAVWEAYRAGISVYSLIRALSVGMLGRRRNRRLVPTRWAITAVDSIIGNRLRSRIKSMPELSEDLLFYGEYLGNRFIIVLRPGAYRARWIELWYPSSALVLGNEAAVHVVDEDYRGRVNDMDGGFYAARLSALEYLSRIGKSAEVIIFREVLPEYFATVGNWHIRETVRRAFEKGPISKGDEVYSTLVNLLKSKEIVKYMPSRLNRITDYMGVNNG</sequence>
<dbReference type="GeneID" id="5710172"/>